<dbReference type="GO" id="GO:0030246">
    <property type="term" value="F:carbohydrate binding"/>
    <property type="evidence" value="ECO:0007669"/>
    <property type="project" value="UniProtKB-KW"/>
</dbReference>
<keyword evidence="2" id="KW-0067">ATP-binding</keyword>
<accession>A0A699QQ26</accession>
<comment type="caution">
    <text evidence="3">The sequence shown here is derived from an EMBL/GenBank/DDBJ whole genome shotgun (WGS) entry which is preliminary data.</text>
</comment>
<dbReference type="GO" id="GO:0007166">
    <property type="term" value="P:cell surface receptor signaling pathway"/>
    <property type="evidence" value="ECO:0007669"/>
    <property type="project" value="InterPro"/>
</dbReference>
<dbReference type="AlphaFoldDB" id="A0A699QQ26"/>
<dbReference type="EMBL" id="BKCJ011037925">
    <property type="protein sequence ID" value="GFC72455.1"/>
    <property type="molecule type" value="Genomic_DNA"/>
</dbReference>
<dbReference type="InterPro" id="IPR045274">
    <property type="entry name" value="WAK-like"/>
</dbReference>
<name>A0A699QQ26_TANCI</name>
<organism evidence="3">
    <name type="scientific">Tanacetum cinerariifolium</name>
    <name type="common">Dalmatian daisy</name>
    <name type="synonym">Chrysanthemum cinerariifolium</name>
    <dbReference type="NCBI Taxonomy" id="118510"/>
    <lineage>
        <taxon>Eukaryota</taxon>
        <taxon>Viridiplantae</taxon>
        <taxon>Streptophyta</taxon>
        <taxon>Embryophyta</taxon>
        <taxon>Tracheophyta</taxon>
        <taxon>Spermatophyta</taxon>
        <taxon>Magnoliopsida</taxon>
        <taxon>eudicotyledons</taxon>
        <taxon>Gunneridae</taxon>
        <taxon>Pentapetalae</taxon>
        <taxon>asterids</taxon>
        <taxon>campanulids</taxon>
        <taxon>Asterales</taxon>
        <taxon>Asteraceae</taxon>
        <taxon>Asteroideae</taxon>
        <taxon>Anthemideae</taxon>
        <taxon>Anthemidinae</taxon>
        <taxon>Tanacetum</taxon>
    </lineage>
</organism>
<dbReference type="GO" id="GO:0005524">
    <property type="term" value="F:ATP binding"/>
    <property type="evidence" value="ECO:0007669"/>
    <property type="project" value="UniProtKB-KW"/>
</dbReference>
<gene>
    <name evidence="3" type="ORF">Tci_844425</name>
</gene>
<proteinExistence type="predicted"/>
<evidence type="ECO:0000256" key="1">
    <source>
        <dbReference type="ARBA" id="ARBA00022741"/>
    </source>
</evidence>
<keyword evidence="3" id="KW-0808">Transferase</keyword>
<dbReference type="GO" id="GO:0005886">
    <property type="term" value="C:plasma membrane"/>
    <property type="evidence" value="ECO:0007669"/>
    <property type="project" value="TreeGrafter"/>
</dbReference>
<evidence type="ECO:0000256" key="2">
    <source>
        <dbReference type="ARBA" id="ARBA00022840"/>
    </source>
</evidence>
<keyword evidence="3" id="KW-0418">Kinase</keyword>
<dbReference type="GO" id="GO:0004674">
    <property type="term" value="F:protein serine/threonine kinase activity"/>
    <property type="evidence" value="ECO:0007669"/>
    <property type="project" value="TreeGrafter"/>
</dbReference>
<protein>
    <submittedName>
        <fullName evidence="3">Kinase-like domain,concanavalin A-like lectin/glucanase domain protein</fullName>
    </submittedName>
</protein>
<keyword evidence="3" id="KW-0430">Lectin</keyword>
<sequence>MGVLFLVALTYILYKFIKKTKERRRRKRFFKRNGGLLLKQQEEADPSLVDQTILFTSRQLEKATDSFNENRV</sequence>
<keyword evidence="1" id="KW-0547">Nucleotide-binding</keyword>
<evidence type="ECO:0000313" key="3">
    <source>
        <dbReference type="EMBL" id="GFC72455.1"/>
    </source>
</evidence>
<dbReference type="PANTHER" id="PTHR27005">
    <property type="entry name" value="WALL-ASSOCIATED RECEPTOR KINASE-LIKE 21"/>
    <property type="match status" value="1"/>
</dbReference>
<feature type="non-terminal residue" evidence="3">
    <location>
        <position position="72"/>
    </location>
</feature>
<reference evidence="3" key="1">
    <citation type="journal article" date="2019" name="Sci. Rep.">
        <title>Draft genome of Tanacetum cinerariifolium, the natural source of mosquito coil.</title>
        <authorList>
            <person name="Yamashiro T."/>
            <person name="Shiraishi A."/>
            <person name="Satake H."/>
            <person name="Nakayama K."/>
        </authorList>
    </citation>
    <scope>NUCLEOTIDE SEQUENCE</scope>
</reference>
<dbReference type="PANTHER" id="PTHR27005:SF388">
    <property type="entry name" value="MITOGEN-ACTIVATED PROTEIN (MAP) KINASE KINASE KINASE 10-RELATED"/>
    <property type="match status" value="1"/>
</dbReference>